<evidence type="ECO:0000313" key="10">
    <source>
        <dbReference type="EMBL" id="GCD08917.1"/>
    </source>
</evidence>
<dbReference type="Proteomes" id="UP000287872">
    <property type="component" value="Unassembled WGS sequence"/>
</dbReference>
<comment type="similarity">
    <text evidence="2">Belongs to the GSP F family.</text>
</comment>
<keyword evidence="5 8" id="KW-0812">Transmembrane</keyword>
<dbReference type="FunFam" id="1.20.81.30:FF:000001">
    <property type="entry name" value="Type II secretion system protein F"/>
    <property type="match status" value="1"/>
</dbReference>
<feature type="transmembrane region" description="Helical" evidence="8">
    <location>
        <begin position="162"/>
        <end position="188"/>
    </location>
</feature>
<dbReference type="PRINTS" id="PR00812">
    <property type="entry name" value="BCTERIALGSPF"/>
</dbReference>
<organism evidence="10 11">
    <name type="scientific">Clostridium tagluense</name>
    <dbReference type="NCBI Taxonomy" id="360422"/>
    <lineage>
        <taxon>Bacteria</taxon>
        <taxon>Bacillati</taxon>
        <taxon>Bacillota</taxon>
        <taxon>Clostridia</taxon>
        <taxon>Eubacteriales</taxon>
        <taxon>Clostridiaceae</taxon>
        <taxon>Clostridium</taxon>
    </lineage>
</organism>
<evidence type="ECO:0000313" key="11">
    <source>
        <dbReference type="Proteomes" id="UP000287872"/>
    </source>
</evidence>
<dbReference type="GO" id="GO:0005886">
    <property type="term" value="C:plasma membrane"/>
    <property type="evidence" value="ECO:0007669"/>
    <property type="project" value="UniProtKB-SubCell"/>
</dbReference>
<dbReference type="AlphaFoldDB" id="A0A401UH85"/>
<keyword evidence="3" id="KW-1003">Cell membrane</keyword>
<dbReference type="PANTHER" id="PTHR30012">
    <property type="entry name" value="GENERAL SECRETION PATHWAY PROTEIN"/>
    <property type="match status" value="1"/>
</dbReference>
<proteinExistence type="inferred from homology"/>
<dbReference type="InterPro" id="IPR042094">
    <property type="entry name" value="T2SS_GspF_sf"/>
</dbReference>
<dbReference type="InterPro" id="IPR003004">
    <property type="entry name" value="GspF/PilC"/>
</dbReference>
<dbReference type="OrthoDB" id="1936008at2"/>
<keyword evidence="6 8" id="KW-1133">Transmembrane helix</keyword>
<feature type="transmembrane region" description="Helical" evidence="8">
    <location>
        <begin position="208"/>
        <end position="231"/>
    </location>
</feature>
<dbReference type="Pfam" id="PF00482">
    <property type="entry name" value="T2SSF"/>
    <property type="match status" value="2"/>
</dbReference>
<comment type="subcellular location">
    <subcellularLocation>
        <location evidence="1">Cell inner membrane</location>
        <topology evidence="1">Multi-pass membrane protein</topology>
    </subcellularLocation>
</comment>
<dbReference type="RefSeq" id="WP_124997856.1">
    <property type="nucleotide sequence ID" value="NZ_BHYK01000003.1"/>
</dbReference>
<evidence type="ECO:0000256" key="8">
    <source>
        <dbReference type="SAM" id="Phobius"/>
    </source>
</evidence>
<evidence type="ECO:0000256" key="2">
    <source>
        <dbReference type="ARBA" id="ARBA00005745"/>
    </source>
</evidence>
<evidence type="ECO:0000256" key="4">
    <source>
        <dbReference type="ARBA" id="ARBA00022519"/>
    </source>
</evidence>
<accession>A0A401UH85</accession>
<evidence type="ECO:0000259" key="9">
    <source>
        <dbReference type="Pfam" id="PF00482"/>
    </source>
</evidence>
<evidence type="ECO:0000256" key="7">
    <source>
        <dbReference type="ARBA" id="ARBA00023136"/>
    </source>
</evidence>
<evidence type="ECO:0000256" key="1">
    <source>
        <dbReference type="ARBA" id="ARBA00004429"/>
    </source>
</evidence>
<evidence type="ECO:0000256" key="3">
    <source>
        <dbReference type="ARBA" id="ARBA00022475"/>
    </source>
</evidence>
<name>A0A401UH85_9CLOT</name>
<evidence type="ECO:0000256" key="5">
    <source>
        <dbReference type="ARBA" id="ARBA00022692"/>
    </source>
</evidence>
<gene>
    <name evidence="10" type="ORF">Ctaglu_05400</name>
</gene>
<comment type="caution">
    <text evidence="10">The sequence shown here is derived from an EMBL/GenBank/DDBJ whole genome shotgun (WGS) entry which is preliminary data.</text>
</comment>
<keyword evidence="7 8" id="KW-0472">Membrane</keyword>
<keyword evidence="11" id="KW-1185">Reference proteome</keyword>
<feature type="transmembrane region" description="Helical" evidence="8">
    <location>
        <begin position="368"/>
        <end position="389"/>
    </location>
</feature>
<dbReference type="EMBL" id="BHYK01000003">
    <property type="protein sequence ID" value="GCD08917.1"/>
    <property type="molecule type" value="Genomic_DNA"/>
</dbReference>
<feature type="domain" description="Type II secretion system protein GspF" evidence="9">
    <location>
        <begin position="62"/>
        <end position="185"/>
    </location>
</feature>
<protein>
    <submittedName>
        <fullName evidence="10">Type II secretion system protein F</fullName>
    </submittedName>
</protein>
<sequence>MKFKYMAKTFDGITIKGTTCSDSIEDLALELREKKLFLIKCRNIKKITEISTKPNLKTISMFCRQFSICIKSGIPICDILNLLYEQMVHKSIKKSLLSIRENVQKGNSLHISMKKTINVYPEFMINMIYLGEESGKLDIILEELAGYYEKEHKLLKKITNSMIYPCTVFVTLKIISFFLFIKVIPVFITNLNSFHAKTPLITRVVLGMSNFLGANFLWILMINLTLIFISIEYFKTEKGKMAFDKFKFICPILGPVYKRLIYTRFTRGLNILLTSGVGLLKAFEIINDIIGNRYFKLKFKTVSSDIKKGGDLSSCLNEMNLFPQFFVAMVKIGEETGNLDGMFLIAADIFYEDAEENVEKATALLEPILIIFLGVMIGTIILAVMLPMLSVMDSAGKF</sequence>
<dbReference type="Gene3D" id="1.20.81.30">
    <property type="entry name" value="Type II secretion system (T2SS), domain F"/>
    <property type="match status" value="2"/>
</dbReference>
<keyword evidence="4" id="KW-0997">Cell inner membrane</keyword>
<dbReference type="PANTHER" id="PTHR30012:SF0">
    <property type="entry name" value="TYPE II SECRETION SYSTEM PROTEIN F-RELATED"/>
    <property type="match status" value="1"/>
</dbReference>
<dbReference type="InterPro" id="IPR018076">
    <property type="entry name" value="T2SS_GspF_dom"/>
</dbReference>
<feature type="domain" description="Type II secretion system protein GspF" evidence="9">
    <location>
        <begin position="265"/>
        <end position="387"/>
    </location>
</feature>
<reference evidence="10 11" key="1">
    <citation type="submission" date="2018-11" db="EMBL/GenBank/DDBJ databases">
        <title>Genome sequencing and assembly of Clostridium tagluense strain A121.</title>
        <authorList>
            <person name="Murakami T."/>
            <person name="Segawa T."/>
            <person name="Shcherbakova V.A."/>
            <person name="Mori H."/>
            <person name="Yoshimura Y."/>
        </authorList>
    </citation>
    <scope>NUCLEOTIDE SEQUENCE [LARGE SCALE GENOMIC DNA]</scope>
    <source>
        <strain evidence="10 11">A121</strain>
    </source>
</reference>
<evidence type="ECO:0000256" key="6">
    <source>
        <dbReference type="ARBA" id="ARBA00022989"/>
    </source>
</evidence>